<evidence type="ECO:0000256" key="10">
    <source>
        <dbReference type="ARBA" id="ARBA00022833"/>
    </source>
</evidence>
<keyword evidence="11 15" id="KW-1133">Transmembrane helix</keyword>
<comment type="subcellular location">
    <subcellularLocation>
        <location evidence="2">Membrane</location>
        <topology evidence="2">Single-pass membrane protein</topology>
    </subcellularLocation>
</comment>
<dbReference type="CDD" id="cd16461">
    <property type="entry name" value="RING-H2_EL5-like"/>
    <property type="match status" value="1"/>
</dbReference>
<keyword evidence="12 15" id="KW-0472">Membrane</keyword>
<dbReference type="InterPro" id="IPR001841">
    <property type="entry name" value="Znf_RING"/>
</dbReference>
<evidence type="ECO:0000256" key="1">
    <source>
        <dbReference type="ARBA" id="ARBA00000900"/>
    </source>
</evidence>
<feature type="domain" description="RING-type" evidence="16">
    <location>
        <begin position="77"/>
        <end position="119"/>
    </location>
</feature>
<comment type="similarity">
    <text evidence="13">Belongs to the RING-type zinc finger family. ATL subfamily.</text>
</comment>
<dbReference type="AlphaFoldDB" id="R0FA44"/>
<evidence type="ECO:0000256" key="2">
    <source>
        <dbReference type="ARBA" id="ARBA00004167"/>
    </source>
</evidence>
<evidence type="ECO:0000313" key="18">
    <source>
        <dbReference type="Proteomes" id="UP000029121"/>
    </source>
</evidence>
<dbReference type="SMART" id="SM00184">
    <property type="entry name" value="RING"/>
    <property type="match status" value="1"/>
</dbReference>
<reference evidence="18" key="1">
    <citation type="journal article" date="2013" name="Nat. Genet.">
        <title>The Capsella rubella genome and the genomic consequences of rapid mating system evolution.</title>
        <authorList>
            <person name="Slotte T."/>
            <person name="Hazzouri K.M."/>
            <person name="Agren J.A."/>
            <person name="Koenig D."/>
            <person name="Maumus F."/>
            <person name="Guo Y.L."/>
            <person name="Steige K."/>
            <person name="Platts A.E."/>
            <person name="Escobar J.S."/>
            <person name="Newman L.K."/>
            <person name="Wang W."/>
            <person name="Mandakova T."/>
            <person name="Vello E."/>
            <person name="Smith L.M."/>
            <person name="Henz S.R."/>
            <person name="Steffen J."/>
            <person name="Takuno S."/>
            <person name="Brandvain Y."/>
            <person name="Coop G."/>
            <person name="Andolfatto P."/>
            <person name="Hu T.T."/>
            <person name="Blanchette M."/>
            <person name="Clark R.M."/>
            <person name="Quesneville H."/>
            <person name="Nordborg M."/>
            <person name="Gaut B.S."/>
            <person name="Lysak M.A."/>
            <person name="Jenkins J."/>
            <person name="Grimwood J."/>
            <person name="Chapman J."/>
            <person name="Prochnik S."/>
            <person name="Shu S."/>
            <person name="Rokhsar D."/>
            <person name="Schmutz J."/>
            <person name="Weigel D."/>
            <person name="Wright S.I."/>
        </authorList>
    </citation>
    <scope>NUCLEOTIDE SEQUENCE [LARGE SCALE GENOMIC DNA]</scope>
    <source>
        <strain evidence="18">cv. Monte Gargano</strain>
    </source>
</reference>
<dbReference type="GO" id="GO:0061630">
    <property type="term" value="F:ubiquitin protein ligase activity"/>
    <property type="evidence" value="ECO:0007669"/>
    <property type="project" value="UniProtKB-EC"/>
</dbReference>
<evidence type="ECO:0000256" key="3">
    <source>
        <dbReference type="ARBA" id="ARBA00004906"/>
    </source>
</evidence>
<comment type="catalytic activity">
    <reaction evidence="1">
        <text>S-ubiquitinyl-[E2 ubiquitin-conjugating enzyme]-L-cysteine + [acceptor protein]-L-lysine = [E2 ubiquitin-conjugating enzyme]-L-cysteine + N(6)-ubiquitinyl-[acceptor protein]-L-lysine.</text>
        <dbReference type="EC" id="2.3.2.27"/>
    </reaction>
</comment>
<evidence type="ECO:0000256" key="11">
    <source>
        <dbReference type="ARBA" id="ARBA00022989"/>
    </source>
</evidence>
<name>R0FA44_9BRAS</name>
<feature type="transmembrane region" description="Helical" evidence="15">
    <location>
        <begin position="6"/>
        <end position="22"/>
    </location>
</feature>
<comment type="pathway">
    <text evidence="3">Protein modification; protein ubiquitination.</text>
</comment>
<keyword evidence="10" id="KW-0862">Zinc</keyword>
<evidence type="ECO:0000256" key="7">
    <source>
        <dbReference type="ARBA" id="ARBA00022723"/>
    </source>
</evidence>
<evidence type="ECO:0000256" key="5">
    <source>
        <dbReference type="ARBA" id="ARBA00022679"/>
    </source>
</evidence>
<dbReference type="eggNOG" id="KOG0800">
    <property type="taxonomic scope" value="Eukaryota"/>
</dbReference>
<dbReference type="PANTHER" id="PTHR46913">
    <property type="entry name" value="RING-H2 FINGER PROTEIN ATL16"/>
    <property type="match status" value="1"/>
</dbReference>
<sequence length="130" mass="14529">MLTTTVIIFFILVFMVSLYFYSRRSNPSRHITVAITFLAEPSSTAVVTTHSGLNPYVIKSLPSFTFSAATAETTIECGICLSEFEDNDSGRILPNCKHMFHVNCIDMWFHSHSSCPLCRSLIEPFVGGVR</sequence>
<evidence type="ECO:0000256" key="6">
    <source>
        <dbReference type="ARBA" id="ARBA00022692"/>
    </source>
</evidence>
<dbReference type="InterPro" id="IPR013083">
    <property type="entry name" value="Znf_RING/FYVE/PHD"/>
</dbReference>
<evidence type="ECO:0000256" key="8">
    <source>
        <dbReference type="ARBA" id="ARBA00022771"/>
    </source>
</evidence>
<dbReference type="GO" id="GO:0016020">
    <property type="term" value="C:membrane"/>
    <property type="evidence" value="ECO:0007669"/>
    <property type="project" value="UniProtKB-SubCell"/>
</dbReference>
<dbReference type="Proteomes" id="UP000029121">
    <property type="component" value="Unassembled WGS sequence"/>
</dbReference>
<keyword evidence="6 15" id="KW-0812">Transmembrane</keyword>
<dbReference type="EMBL" id="KB870811">
    <property type="protein sequence ID" value="EOA18556.1"/>
    <property type="molecule type" value="Genomic_DNA"/>
</dbReference>
<dbReference type="SUPFAM" id="SSF57850">
    <property type="entry name" value="RING/U-box"/>
    <property type="match status" value="1"/>
</dbReference>
<dbReference type="PANTHER" id="PTHR46913:SF1">
    <property type="entry name" value="RING-H2 FINGER PROTEIN ATL16"/>
    <property type="match status" value="1"/>
</dbReference>
<organism evidence="17 18">
    <name type="scientific">Capsella rubella</name>
    <dbReference type="NCBI Taxonomy" id="81985"/>
    <lineage>
        <taxon>Eukaryota</taxon>
        <taxon>Viridiplantae</taxon>
        <taxon>Streptophyta</taxon>
        <taxon>Embryophyta</taxon>
        <taxon>Tracheophyta</taxon>
        <taxon>Spermatophyta</taxon>
        <taxon>Magnoliopsida</taxon>
        <taxon>eudicotyledons</taxon>
        <taxon>Gunneridae</taxon>
        <taxon>Pentapetalae</taxon>
        <taxon>rosids</taxon>
        <taxon>malvids</taxon>
        <taxon>Brassicales</taxon>
        <taxon>Brassicaceae</taxon>
        <taxon>Camelineae</taxon>
        <taxon>Capsella</taxon>
    </lineage>
</organism>
<evidence type="ECO:0000256" key="13">
    <source>
        <dbReference type="ARBA" id="ARBA00024209"/>
    </source>
</evidence>
<dbReference type="Gene3D" id="3.30.40.10">
    <property type="entry name" value="Zinc/RING finger domain, C3HC4 (zinc finger)"/>
    <property type="match status" value="1"/>
</dbReference>
<keyword evidence="8 14" id="KW-0863">Zinc-finger</keyword>
<keyword evidence="5" id="KW-0808">Transferase</keyword>
<dbReference type="OrthoDB" id="8062037at2759"/>
<dbReference type="EC" id="2.3.2.27" evidence="4"/>
<evidence type="ECO:0000256" key="14">
    <source>
        <dbReference type="PROSITE-ProRule" id="PRU00175"/>
    </source>
</evidence>
<protein>
    <recommendedName>
        <fullName evidence="4">RING-type E3 ubiquitin transferase</fullName>
        <ecNumber evidence="4">2.3.2.27</ecNumber>
    </recommendedName>
</protein>
<evidence type="ECO:0000313" key="17">
    <source>
        <dbReference type="EMBL" id="EOA18556.1"/>
    </source>
</evidence>
<dbReference type="UniPathway" id="UPA00143"/>
<evidence type="ECO:0000256" key="9">
    <source>
        <dbReference type="ARBA" id="ARBA00022786"/>
    </source>
</evidence>
<keyword evidence="9" id="KW-0833">Ubl conjugation pathway</keyword>
<evidence type="ECO:0000259" key="16">
    <source>
        <dbReference type="PROSITE" id="PS50089"/>
    </source>
</evidence>
<keyword evidence="7" id="KW-0479">Metal-binding</keyword>
<evidence type="ECO:0000256" key="15">
    <source>
        <dbReference type="SAM" id="Phobius"/>
    </source>
</evidence>
<dbReference type="InterPro" id="IPR044600">
    <property type="entry name" value="ATL1/ATL16-like"/>
</dbReference>
<evidence type="ECO:0000256" key="12">
    <source>
        <dbReference type="ARBA" id="ARBA00023136"/>
    </source>
</evidence>
<dbReference type="PROSITE" id="PS50089">
    <property type="entry name" value="ZF_RING_2"/>
    <property type="match status" value="1"/>
</dbReference>
<dbReference type="KEGG" id="crb:17881028"/>
<dbReference type="GO" id="GO:0016567">
    <property type="term" value="P:protein ubiquitination"/>
    <property type="evidence" value="ECO:0007669"/>
    <property type="project" value="UniProtKB-UniPathway"/>
</dbReference>
<dbReference type="FunFam" id="3.30.40.10:FF:000187">
    <property type="entry name" value="E3 ubiquitin-protein ligase ATL6"/>
    <property type="match status" value="1"/>
</dbReference>
<dbReference type="GO" id="GO:0008270">
    <property type="term" value="F:zinc ion binding"/>
    <property type="evidence" value="ECO:0007669"/>
    <property type="project" value="UniProtKB-KW"/>
</dbReference>
<proteinExistence type="inferred from homology"/>
<evidence type="ECO:0000256" key="4">
    <source>
        <dbReference type="ARBA" id="ARBA00012483"/>
    </source>
</evidence>
<keyword evidence="18" id="KW-1185">Reference proteome</keyword>
<accession>R0FA44</accession>
<dbReference type="Pfam" id="PF13639">
    <property type="entry name" value="zf-RING_2"/>
    <property type="match status" value="1"/>
</dbReference>
<gene>
    <name evidence="17" type="ORF">CARUB_v10007114mg</name>
</gene>